<organism evidence="1">
    <name type="scientific">Candidatus Kentrum sp. FW</name>
    <dbReference type="NCBI Taxonomy" id="2126338"/>
    <lineage>
        <taxon>Bacteria</taxon>
        <taxon>Pseudomonadati</taxon>
        <taxon>Pseudomonadota</taxon>
        <taxon>Gammaproteobacteria</taxon>
        <taxon>Candidatus Kentrum</taxon>
    </lineage>
</organism>
<reference evidence="1" key="1">
    <citation type="submission" date="2019-02" db="EMBL/GenBank/DDBJ databases">
        <authorList>
            <person name="Gruber-Vodicka R. H."/>
            <person name="Seah K. B. B."/>
        </authorList>
    </citation>
    <scope>NUCLEOTIDE SEQUENCE</scope>
    <source>
        <strain evidence="1">BECK_BZ106</strain>
    </source>
</reference>
<gene>
    <name evidence="1" type="ORF">BECKFW1821B_GA0114236_12481</name>
</gene>
<proteinExistence type="predicted"/>
<accession>A0A450TTP2</accession>
<name>A0A450TTP2_9GAMM</name>
<dbReference type="SUPFAM" id="SSF143100">
    <property type="entry name" value="TTHA1013/TTHA0281-like"/>
    <property type="match status" value="1"/>
</dbReference>
<dbReference type="EMBL" id="CAADFD010000248">
    <property type="protein sequence ID" value="VFJ72002.1"/>
    <property type="molecule type" value="Genomic_DNA"/>
</dbReference>
<dbReference type="AlphaFoldDB" id="A0A450TTP2"/>
<dbReference type="Gene3D" id="3.30.160.250">
    <property type="match status" value="1"/>
</dbReference>
<evidence type="ECO:0000313" key="1">
    <source>
        <dbReference type="EMBL" id="VFJ72002.1"/>
    </source>
</evidence>
<sequence length="70" mass="7823">MQFTVETEWETDGRWIAEVTELPGAMQYGRTRSEAIARAEALALRAIAERIEAGEQPVEPIHILLSEGQV</sequence>
<dbReference type="InterPro" id="IPR035069">
    <property type="entry name" value="TTHA1013/TTHA0281-like"/>
</dbReference>
<protein>
    <submittedName>
        <fullName evidence="1">Predicted nuclease of the RNAse H fold, HicB family</fullName>
    </submittedName>
</protein>